<sequence length="255" mass="26827">MKLLKNKLIIGSLCILLGLLFSFVALPALFDGGQDTAVSAVRMKTPVQAGEQITAEMVEIVSMPEYLASGLLRDIASAVGQYANADLYAGDYLTAAKLSQELPERSLLSAGEAKGKTVVSVTLPSLASGVSGRILPGDIVTVIAIPKGNTNQTLGIDPETEPVDSSGAVIYPELEYIEVCMITASTGADAEVTANPEEDMENSLPVTVSFYATQEQAVRLAELEQQGVFHIAFVARGEAVTKYISDAVLAGTEVD</sequence>
<dbReference type="InterPro" id="IPR013974">
    <property type="entry name" value="SAF"/>
</dbReference>
<dbReference type="AlphaFoldDB" id="A0A644Z6B4"/>
<comment type="caution">
    <text evidence="2">The sequence shown here is derived from an EMBL/GenBank/DDBJ whole genome shotgun (WGS) entry which is preliminary data.</text>
</comment>
<reference evidence="2" key="1">
    <citation type="submission" date="2019-08" db="EMBL/GenBank/DDBJ databases">
        <authorList>
            <person name="Kucharzyk K."/>
            <person name="Murdoch R.W."/>
            <person name="Higgins S."/>
            <person name="Loffler F."/>
        </authorList>
    </citation>
    <scope>NUCLEOTIDE SEQUENCE</scope>
</reference>
<dbReference type="CDD" id="cd11614">
    <property type="entry name" value="SAF_CpaB_FlgA_like"/>
    <property type="match status" value="1"/>
</dbReference>
<accession>A0A644Z6B4</accession>
<dbReference type="Pfam" id="PF08666">
    <property type="entry name" value="SAF"/>
    <property type="match status" value="1"/>
</dbReference>
<name>A0A644Z6B4_9ZZZZ</name>
<evidence type="ECO:0000313" key="2">
    <source>
        <dbReference type="EMBL" id="MPM35828.1"/>
    </source>
</evidence>
<dbReference type="SMART" id="SM00858">
    <property type="entry name" value="SAF"/>
    <property type="match status" value="1"/>
</dbReference>
<organism evidence="2">
    <name type="scientific">bioreactor metagenome</name>
    <dbReference type="NCBI Taxonomy" id="1076179"/>
    <lineage>
        <taxon>unclassified sequences</taxon>
        <taxon>metagenomes</taxon>
        <taxon>ecological metagenomes</taxon>
    </lineage>
</organism>
<feature type="domain" description="SAF" evidence="1">
    <location>
        <begin position="38"/>
        <end position="99"/>
    </location>
</feature>
<gene>
    <name evidence="2" type="ORF">SDC9_82422</name>
</gene>
<dbReference type="Pfam" id="PF16976">
    <property type="entry name" value="RcpC"/>
    <property type="match status" value="1"/>
</dbReference>
<dbReference type="EMBL" id="VSSQ01007411">
    <property type="protein sequence ID" value="MPM35828.1"/>
    <property type="molecule type" value="Genomic_DNA"/>
</dbReference>
<evidence type="ECO:0000259" key="1">
    <source>
        <dbReference type="SMART" id="SM00858"/>
    </source>
</evidence>
<proteinExistence type="predicted"/>
<protein>
    <recommendedName>
        <fullName evidence="1">SAF domain-containing protein</fullName>
    </recommendedName>
</protein>
<dbReference type="InterPro" id="IPR031571">
    <property type="entry name" value="RcpC_dom"/>
</dbReference>